<evidence type="ECO:0000313" key="2">
    <source>
        <dbReference type="Proteomes" id="UP000240830"/>
    </source>
</evidence>
<proteinExistence type="predicted"/>
<comment type="caution">
    <text evidence="1">The sequence shown here is derived from an EMBL/GenBank/DDBJ whole genome shotgun (WGS) entry which is preliminary data.</text>
</comment>
<sequence length="230" mass="27341">MIELHGFHVIYPRYDDLIMQELSKVSHKHDIEYWVVISGQLTRYAFHGPSRNDPPGDLERVKFYIDAYTLGWLRIEHHSEVLRKLFSHIRMMSTNETKQYFLKRFTQKALELVFGDESSAYETEEGLKRILKEVVMLVGRWYLEESQVSVQLHPALHNAALSWCLWGRTQQLTLSDYKFRTLVNQVISRSNADNSVRLQLFCYEREREEMLKNNITAGQESQQRARWWAN</sequence>
<protein>
    <submittedName>
        <fullName evidence="1">Uncharacterized protein</fullName>
    </submittedName>
</protein>
<accession>A0A2H9TKP9</accession>
<dbReference type="Proteomes" id="UP000240830">
    <property type="component" value="Unassembled WGS sequence"/>
</dbReference>
<name>A0A2H9TKP9_9FUNG</name>
<reference evidence="1 2" key="1">
    <citation type="submission" date="2016-10" db="EMBL/GenBank/DDBJ databases">
        <title>The genome of Paramicrosporidium saccamoebae is the missing link in understanding Cryptomycota and Microsporidia evolution.</title>
        <authorList>
            <person name="Quandt C.A."/>
            <person name="Beaudet D."/>
            <person name="Corsaro D."/>
            <person name="Michel R."/>
            <person name="Corradi N."/>
            <person name="James T."/>
        </authorList>
    </citation>
    <scope>NUCLEOTIDE SEQUENCE [LARGE SCALE GENOMIC DNA]</scope>
    <source>
        <strain evidence="1 2">KSL3</strain>
    </source>
</reference>
<dbReference type="AlphaFoldDB" id="A0A2H9TKP9"/>
<organism evidence="1 2">
    <name type="scientific">Paramicrosporidium saccamoebae</name>
    <dbReference type="NCBI Taxonomy" id="1246581"/>
    <lineage>
        <taxon>Eukaryota</taxon>
        <taxon>Fungi</taxon>
        <taxon>Fungi incertae sedis</taxon>
        <taxon>Cryptomycota</taxon>
        <taxon>Cryptomycota incertae sedis</taxon>
        <taxon>Paramicrosporidium</taxon>
    </lineage>
</organism>
<gene>
    <name evidence="1" type="ORF">PSACC_01851</name>
</gene>
<evidence type="ECO:0000313" key="1">
    <source>
        <dbReference type="EMBL" id="PJF18314.1"/>
    </source>
</evidence>
<dbReference type="EMBL" id="MTSL01000129">
    <property type="protein sequence ID" value="PJF18314.1"/>
    <property type="molecule type" value="Genomic_DNA"/>
</dbReference>
<keyword evidence="2" id="KW-1185">Reference proteome</keyword>